<evidence type="ECO:0000256" key="10">
    <source>
        <dbReference type="ARBA" id="ARBA00023305"/>
    </source>
</evidence>
<evidence type="ECO:0000256" key="6">
    <source>
        <dbReference type="ARBA" id="ARBA00023136"/>
    </source>
</evidence>
<evidence type="ECO:0000259" key="13">
    <source>
        <dbReference type="PROSITE" id="PS50262"/>
    </source>
</evidence>
<dbReference type="InterPro" id="IPR050125">
    <property type="entry name" value="GPCR_opsins"/>
</dbReference>
<comment type="similarity">
    <text evidence="2 11">Belongs to the G-protein coupled receptor 1 family.</text>
</comment>
<dbReference type="InterPro" id="IPR000276">
    <property type="entry name" value="GPCR_Rhodpsn"/>
</dbReference>
<dbReference type="Gene3D" id="1.20.1070.10">
    <property type="entry name" value="Rhodopsin 7-helix transmembrane proteins"/>
    <property type="match status" value="1"/>
</dbReference>
<evidence type="ECO:0000256" key="4">
    <source>
        <dbReference type="ARBA" id="ARBA00022989"/>
    </source>
</evidence>
<dbReference type="InterPro" id="IPR017452">
    <property type="entry name" value="GPCR_Rhodpsn_7TM"/>
</dbReference>
<evidence type="ECO:0000256" key="7">
    <source>
        <dbReference type="ARBA" id="ARBA00023170"/>
    </source>
</evidence>
<feature type="domain" description="G-protein coupled receptors family 1 profile" evidence="13">
    <location>
        <begin position="47"/>
        <end position="294"/>
    </location>
</feature>
<dbReference type="PRINTS" id="PR00237">
    <property type="entry name" value="GPCRRHODOPSN"/>
</dbReference>
<feature type="transmembrane region" description="Helical" evidence="12">
    <location>
        <begin position="194"/>
        <end position="217"/>
    </location>
</feature>
<evidence type="ECO:0000256" key="2">
    <source>
        <dbReference type="ARBA" id="ARBA00010663"/>
    </source>
</evidence>
<keyword evidence="10" id="KW-0844">Vision</keyword>
<proteinExistence type="inferred from homology"/>
<evidence type="ECO:0000256" key="5">
    <source>
        <dbReference type="ARBA" id="ARBA00023040"/>
    </source>
</evidence>
<dbReference type="Pfam" id="PF00001">
    <property type="entry name" value="7tm_1"/>
    <property type="match status" value="1"/>
</dbReference>
<feature type="transmembrane region" description="Helical" evidence="12">
    <location>
        <begin position="238"/>
        <end position="262"/>
    </location>
</feature>
<evidence type="ECO:0000256" key="3">
    <source>
        <dbReference type="ARBA" id="ARBA00022692"/>
    </source>
</evidence>
<evidence type="ECO:0000256" key="8">
    <source>
        <dbReference type="ARBA" id="ARBA00023180"/>
    </source>
</evidence>
<evidence type="ECO:0000256" key="12">
    <source>
        <dbReference type="SAM" id="Phobius"/>
    </source>
</evidence>
<dbReference type="PANTHER" id="PTHR24240">
    <property type="entry name" value="OPSIN"/>
    <property type="match status" value="1"/>
</dbReference>
<dbReference type="PROSITE" id="PS50262">
    <property type="entry name" value="G_PROTEIN_RECEP_F1_2"/>
    <property type="match status" value="1"/>
</dbReference>
<sequence length="567" mass="64318">MTTIYQDVINDTVVRAYDEGFPLLMPRWGYVVSAFVLFLIGFFGFFLNLMVILLMFKDRQLWTPLNMILFNLVCSDFSVSVLGNPFTLISALFHRWIFGKTMCVLYGFFMALLGITSITTLTVLSFERYMMVTRPLSSRHLSSKGAILSIMFIWSYSLALTTPPLLGWGNYVNEAANISCSVNWHEQSMNTLTYILFLFAMGQIVPFIVITFSYINIIRTIKQNSVRMGRVGRAETKVTAMVFVMIVAFTVAWTPYSVFALIEQFAHEGIISPGAGVIPALVAKSSICYDPLIYIGMNTQFRQSIKRLFGIHGKGGHTQTEKGYDNTILLPTNRFSRINDNTRFNSSESNVSTIHKKQVIVKDKKITVTDDLCDYNNSEINYQINKIDNINLCTIQENKTASDNEKSGETIYEEDNSNGKQKLEVFGENYQLFDDTSPVLTIIDSEHLAFSKTRLVCKVRDANAETVENVYGNKAFVEHSSDITSNEAYETSSDQQLKKNKRLQSSYSTDIAGIQKEPKKRKLSSEAIIKGSVTSNFFEDPRHGHESFKTYLYMMNRNLDGDDNFVV</sequence>
<feature type="transmembrane region" description="Helical" evidence="12">
    <location>
        <begin position="68"/>
        <end position="93"/>
    </location>
</feature>
<dbReference type="EMBL" id="JAHIBW010000018">
    <property type="protein sequence ID" value="KAG7302276.1"/>
    <property type="molecule type" value="Genomic_DNA"/>
</dbReference>
<feature type="transmembrane region" description="Helical" evidence="12">
    <location>
        <begin position="105"/>
        <end position="126"/>
    </location>
</feature>
<evidence type="ECO:0000256" key="1">
    <source>
        <dbReference type="ARBA" id="ARBA00004141"/>
    </source>
</evidence>
<evidence type="ECO:0000256" key="11">
    <source>
        <dbReference type="RuleBase" id="RU000688"/>
    </source>
</evidence>
<evidence type="ECO:0000313" key="14">
    <source>
        <dbReference type="EMBL" id="KAG7302276.1"/>
    </source>
</evidence>
<evidence type="ECO:0000256" key="9">
    <source>
        <dbReference type="ARBA" id="ARBA00023224"/>
    </source>
</evidence>
<keyword evidence="6 12" id="KW-0472">Membrane</keyword>
<feature type="transmembrane region" description="Helical" evidence="12">
    <location>
        <begin position="28"/>
        <end position="56"/>
    </location>
</feature>
<keyword evidence="4 12" id="KW-1133">Transmembrane helix</keyword>
<dbReference type="CDD" id="cd14969">
    <property type="entry name" value="7tmA_Opsins_type2_animals"/>
    <property type="match status" value="1"/>
</dbReference>
<comment type="subcellular location">
    <subcellularLocation>
        <location evidence="1">Membrane</location>
        <topology evidence="1">Multi-pass membrane protein</topology>
    </subcellularLocation>
</comment>
<keyword evidence="7 11" id="KW-0675">Receptor</keyword>
<dbReference type="SUPFAM" id="SSF81321">
    <property type="entry name" value="Family A G protein-coupled receptor-like"/>
    <property type="match status" value="1"/>
</dbReference>
<dbReference type="Proteomes" id="UP000823941">
    <property type="component" value="Chromosome 18"/>
</dbReference>
<comment type="caution">
    <text evidence="14">The sequence shown here is derived from an EMBL/GenBank/DDBJ whole genome shotgun (WGS) entry which is preliminary data.</text>
</comment>
<reference evidence="14 15" key="1">
    <citation type="submission" date="2021-06" db="EMBL/GenBank/DDBJ databases">
        <title>A haploid diamondback moth (Plutella xylostella L.) genome assembly resolves 31 chromosomes and identifies a diamide resistance mutation.</title>
        <authorList>
            <person name="Ward C.M."/>
            <person name="Perry K.D."/>
            <person name="Baker G."/>
            <person name="Powis K."/>
            <person name="Heckel D.G."/>
            <person name="Baxter S.W."/>
        </authorList>
    </citation>
    <scope>NUCLEOTIDE SEQUENCE [LARGE SCALE GENOMIC DNA]</scope>
    <source>
        <strain evidence="14 15">LV</strain>
        <tissue evidence="14">Single pupa</tissue>
    </source>
</reference>
<keyword evidence="9 11" id="KW-0807">Transducer</keyword>
<feature type="transmembrane region" description="Helical" evidence="12">
    <location>
        <begin position="146"/>
        <end position="166"/>
    </location>
</feature>
<organism evidence="14 15">
    <name type="scientific">Plutella xylostella</name>
    <name type="common">Diamondback moth</name>
    <name type="synonym">Plutella maculipennis</name>
    <dbReference type="NCBI Taxonomy" id="51655"/>
    <lineage>
        <taxon>Eukaryota</taxon>
        <taxon>Metazoa</taxon>
        <taxon>Ecdysozoa</taxon>
        <taxon>Arthropoda</taxon>
        <taxon>Hexapoda</taxon>
        <taxon>Insecta</taxon>
        <taxon>Pterygota</taxon>
        <taxon>Neoptera</taxon>
        <taxon>Endopterygota</taxon>
        <taxon>Lepidoptera</taxon>
        <taxon>Glossata</taxon>
        <taxon>Ditrysia</taxon>
        <taxon>Yponomeutoidea</taxon>
        <taxon>Plutellidae</taxon>
        <taxon>Plutella</taxon>
    </lineage>
</organism>
<keyword evidence="15" id="KW-1185">Reference proteome</keyword>
<keyword evidence="8" id="KW-0325">Glycoprotein</keyword>
<dbReference type="PROSITE" id="PS00237">
    <property type="entry name" value="G_PROTEIN_RECEP_F1_1"/>
    <property type="match status" value="1"/>
</dbReference>
<gene>
    <name evidence="14" type="ORF">JYU34_013772</name>
</gene>
<keyword evidence="3 11" id="KW-0812">Transmembrane</keyword>
<keyword evidence="10" id="KW-0716">Sensory transduction</keyword>
<evidence type="ECO:0000313" key="15">
    <source>
        <dbReference type="Proteomes" id="UP000823941"/>
    </source>
</evidence>
<name>A0ABQ7QAL5_PLUXY</name>
<keyword evidence="5 11" id="KW-0297">G-protein coupled receptor</keyword>
<accession>A0ABQ7QAL5</accession>
<protein>
    <recommendedName>
        <fullName evidence="13">G-protein coupled receptors family 1 profile domain-containing protein</fullName>
    </recommendedName>
</protein>